<evidence type="ECO:0000259" key="3">
    <source>
        <dbReference type="Pfam" id="PF25023"/>
    </source>
</evidence>
<keyword evidence="6" id="KW-1185">Reference proteome</keyword>
<evidence type="ECO:0000259" key="4">
    <source>
        <dbReference type="Pfam" id="PF25275"/>
    </source>
</evidence>
<keyword evidence="2" id="KW-0732">Signal</keyword>
<dbReference type="Pfam" id="PF25023">
    <property type="entry name" value="TEN_YD-shell"/>
    <property type="match status" value="1"/>
</dbReference>
<keyword evidence="1" id="KW-0677">Repeat</keyword>
<dbReference type="InterPro" id="IPR006530">
    <property type="entry name" value="YD"/>
</dbReference>
<dbReference type="InterPro" id="IPR056823">
    <property type="entry name" value="TEN-like_YD-shell"/>
</dbReference>
<feature type="signal peptide" evidence="2">
    <location>
        <begin position="1"/>
        <end position="38"/>
    </location>
</feature>
<dbReference type="Pfam" id="PF05593">
    <property type="entry name" value="RHS_repeat"/>
    <property type="match status" value="3"/>
</dbReference>
<dbReference type="InterPro" id="IPR050708">
    <property type="entry name" value="T6SS_VgrG/RHS"/>
</dbReference>
<dbReference type="InterPro" id="IPR031325">
    <property type="entry name" value="RHS_repeat"/>
</dbReference>
<dbReference type="PANTHER" id="PTHR32305:SF15">
    <property type="entry name" value="PROTEIN RHSA-RELATED"/>
    <property type="match status" value="1"/>
</dbReference>
<dbReference type="InterPro" id="IPR033803">
    <property type="entry name" value="CBD-like_Golvesin-Xly"/>
</dbReference>
<evidence type="ECO:0000256" key="2">
    <source>
        <dbReference type="SAM" id="SignalP"/>
    </source>
</evidence>
<feature type="domain" description="Golvesin/Xly CBD-like" evidence="4">
    <location>
        <begin position="693"/>
        <end position="817"/>
    </location>
</feature>
<feature type="domain" description="Teneurin-like YD-shell" evidence="3">
    <location>
        <begin position="171"/>
        <end position="356"/>
    </location>
</feature>
<protein>
    <recommendedName>
        <fullName evidence="7">RHS repeat protein</fullName>
    </recommendedName>
</protein>
<proteinExistence type="predicted"/>
<accession>A0ABY1ZPU0</accession>
<gene>
    <name evidence="5" type="ORF">EZI54_02380</name>
</gene>
<dbReference type="Gene3D" id="3.90.930.1">
    <property type="match status" value="1"/>
</dbReference>
<feature type="chain" id="PRO_5046603263" description="RHS repeat protein" evidence="2">
    <location>
        <begin position="39"/>
        <end position="958"/>
    </location>
</feature>
<reference evidence="5 6" key="1">
    <citation type="submission" date="2019-02" db="EMBL/GenBank/DDBJ databases">
        <title>Marinobacter halodurans sp. nov., a marine bacterium isolated from sea tidal flat.</title>
        <authorList>
            <person name="Yoo Y."/>
            <person name="Lee D.W."/>
            <person name="Kim B.S."/>
            <person name="Kim J.-J."/>
        </authorList>
    </citation>
    <scope>NUCLEOTIDE SEQUENCE [LARGE SCALE GENOMIC DNA]</scope>
    <source>
        <strain evidence="5 6">YJ-S3-2</strain>
    </source>
</reference>
<dbReference type="PANTHER" id="PTHR32305">
    <property type="match status" value="1"/>
</dbReference>
<dbReference type="Pfam" id="PF25275">
    <property type="entry name" value="Golvesin_C"/>
    <property type="match status" value="2"/>
</dbReference>
<dbReference type="Proteomes" id="UP000313645">
    <property type="component" value="Unassembled WGS sequence"/>
</dbReference>
<name>A0ABY1ZPU0_9GAMM</name>
<dbReference type="Gene3D" id="2.180.10.10">
    <property type="entry name" value="RHS repeat-associated core"/>
    <property type="match status" value="2"/>
</dbReference>
<organism evidence="5 6">
    <name type="scientific">Marinobacter halodurans</name>
    <dbReference type="NCBI Taxonomy" id="2528979"/>
    <lineage>
        <taxon>Bacteria</taxon>
        <taxon>Pseudomonadati</taxon>
        <taxon>Pseudomonadota</taxon>
        <taxon>Gammaproteobacteria</taxon>
        <taxon>Pseudomonadales</taxon>
        <taxon>Marinobacteraceae</taxon>
        <taxon>Marinobacter</taxon>
    </lineage>
</organism>
<sequence>MTVRAVRINGSVERKAGIRALTLAVAPLLVLASHPALAERTWNYTYTDSGQLETIDGPRTDVNDITTFTYDSTNNLIAREDALGHTTQFADYTALGLPQQITDPNGVVTTLTYDWRGHVTSRDIQTGSGTVSWTYTYDPVGQLTSITQPNGQTLTYVYDAARRLTSVTLASVGSIEFEYDAMGNVTAKRIKDTSGVVANAHTQAFDELGRLIRSIQADGDTTRYGYDVNSNLTSVTDANSQETTRAYDALDRLTQVTDPLQGQVTFTYDSADNLTSVTDQRGLKTTYEYNFAGDVTALHSPDTGTTTYTYDDAGNQIQKTDARGVISQYTYDAMNRLTSIAYPASSEENIQYTYDDTTNGNYGIGRLTGIVDRTGETHYTYDALGRVVKDARTIETTQYVTTYQYNDIGQPTVITYPSGRILQYGYGADGKLQSIITKESAGAEAQTVVDQLAYKPFGPLSHMVYGNGLARDVTYNQDYELTAIQSGVLDLGYSYDAVGNIESINDYLDTGNSETFFYDAKNQLTDATGPYGDIDYSYDPVGNRLTRNILKDGSTQAESYTYASDSNRLLEVASDTDGVSGSRTFAYTDAGNVSQDATSTDTRSLIYNARNRLEEVQEDGATNALYLYNAMGQRVVKVAQDPASNLHFQYDLQGHLIAESQPDGTVVREYVYVNDQPVAVLSNDGSSGSAELIIDNTDSRTSSTGSWSHSSTETGFYGDDYQWALSGDGSAAFHWQPGLTETATYTVYARWTAYSNRASDATYTVTSNGVQHQSIVDQRSNGGTWQSLGTFALGTDAEIALSNDANGTVIADAVKLVPSDSSPAGETSVTTDNASANTASVGDWYSSSSVEGFEGDDYLYHLDGVGNNTFTWMPPIAEGGTYQVFATWTSHSNRASDAKYTIQTVNGDVTVSRDQRSGGGSWQSLGTYELNVGFSISLSDDADGTVIADAVKVAKLGQ</sequence>
<dbReference type="NCBIfam" id="TIGR01643">
    <property type="entry name" value="YD_repeat_2x"/>
    <property type="match status" value="7"/>
</dbReference>
<evidence type="ECO:0000256" key="1">
    <source>
        <dbReference type="ARBA" id="ARBA00022737"/>
    </source>
</evidence>
<comment type="caution">
    <text evidence="5">The sequence shown here is derived from an EMBL/GenBank/DDBJ whole genome shotgun (WGS) entry which is preliminary data.</text>
</comment>
<evidence type="ECO:0000313" key="5">
    <source>
        <dbReference type="EMBL" id="TBW58737.1"/>
    </source>
</evidence>
<dbReference type="RefSeq" id="WP_131478667.1">
    <property type="nucleotide sequence ID" value="NZ_SJDL01000003.1"/>
</dbReference>
<evidence type="ECO:0000313" key="6">
    <source>
        <dbReference type="Proteomes" id="UP000313645"/>
    </source>
</evidence>
<feature type="domain" description="Golvesin/Xly CBD-like" evidence="4">
    <location>
        <begin position="830"/>
        <end position="954"/>
    </location>
</feature>
<evidence type="ECO:0008006" key="7">
    <source>
        <dbReference type="Google" id="ProtNLM"/>
    </source>
</evidence>
<dbReference type="EMBL" id="SJDL01000003">
    <property type="protein sequence ID" value="TBW58737.1"/>
    <property type="molecule type" value="Genomic_DNA"/>
</dbReference>